<dbReference type="Pfam" id="PF02847">
    <property type="entry name" value="MA3"/>
    <property type="match status" value="1"/>
</dbReference>
<dbReference type="PROSITE" id="PS51366">
    <property type="entry name" value="MI"/>
    <property type="match status" value="1"/>
</dbReference>
<dbReference type="AlphaFoldDB" id="A0A7E4VKX8"/>
<dbReference type="InterPro" id="IPR016024">
    <property type="entry name" value="ARM-type_fold"/>
</dbReference>
<feature type="compositionally biased region" description="Basic residues" evidence="4">
    <location>
        <begin position="19"/>
        <end position="32"/>
    </location>
</feature>
<feature type="domain" description="MI" evidence="5">
    <location>
        <begin position="626"/>
        <end position="742"/>
    </location>
</feature>
<protein>
    <submittedName>
        <fullName evidence="7">MI domain-containing protein</fullName>
    </submittedName>
</protein>
<dbReference type="InterPro" id="IPR050781">
    <property type="entry name" value="CWC22_splicing_factor"/>
</dbReference>
<dbReference type="PANTHER" id="PTHR18034">
    <property type="entry name" value="CELL CYCLE CONTROL PROTEIN CWF22-RELATED"/>
    <property type="match status" value="1"/>
</dbReference>
<evidence type="ECO:0000313" key="7">
    <source>
        <dbReference type="WBParaSite" id="Pan_g2245.t1"/>
    </source>
</evidence>
<feature type="compositionally biased region" description="Acidic residues" evidence="4">
    <location>
        <begin position="252"/>
        <end position="279"/>
    </location>
</feature>
<keyword evidence="6" id="KW-1185">Reference proteome</keyword>
<comment type="subcellular location">
    <subcellularLocation>
        <location evidence="1">Nucleus</location>
        <location evidence="1">Nucleolus</location>
    </subcellularLocation>
</comment>
<feature type="region of interest" description="Disordered" evidence="4">
    <location>
        <begin position="250"/>
        <end position="287"/>
    </location>
</feature>
<feature type="region of interest" description="Disordered" evidence="4">
    <location>
        <begin position="1"/>
        <end position="81"/>
    </location>
</feature>
<evidence type="ECO:0000256" key="4">
    <source>
        <dbReference type="SAM" id="MobiDB-lite"/>
    </source>
</evidence>
<feature type="compositionally biased region" description="Basic and acidic residues" evidence="4">
    <location>
        <begin position="196"/>
        <end position="209"/>
    </location>
</feature>
<sequence length="826" mass="93922">MDIARLLDTRNTRKETRKMQKKLKKVVKNAHHKKEDASQAVEKFLNKGQKKKKNKQKKKKKPVDENGVRIPKAPKPSQVELIAQADIEEEKKFKEEIEEERIKIVRNQLDDDDREIRKYEKLLGFRKRKSDSVPDKIVADGMSDLWEFCDPKKRKKFVETEDDADLGLAQLAKLEAKKPEISLDESDDEWLSNKRKAADKARSKAEKLAAEVADDDDSDEDLAEDDDDAEDFEDFDDEMNALEDMVLKGTGDSEDELDGDSGDNSDADEDIEASEDETESSAIKEDIYGRKVDARTGDVVENVSTSRAREKLEALDANNTELAEQRFKIQKTLRGALNRLNEHTLVASIKTMGELFAANSHNDVKQIFYETFLKATQTVYALPDRLLLEYALFIALTHVNVSAEISGHFVENFTTFLVGELEKAEDKDEKALENAVALLSHLFNFRILKADFIIDLMSKLRDYARDKTVGLMLHAITYAGGTLKKRHGPLLTAFVTASQNFFVNLPADKKPEGSRLAFLIGEFLALKNGNISPITSKFDADLLDHFSRVFKGLTKNSDAKERELPFGFNDVLHIADRGRWWIVGSSWQPGSMTVETGEKLSESKTKALAFGDNLLALAKKAKMNTEIRRNIFCTIVSATDDMEAFERLLKLGLKGSPEREIVHIAVVCVMMEATYNPYYATLIERFCNFHKRFIMTTQFALWDRIKELETLKKRQRINLAFLTADLIKLGAVELSVLKIVDFGIIDPVATAFLRRTLHHLFSKSTDAALTTMFNKLLKKDQLKVFVEGLRLFFELSMRPESYAESPDFEVVKKRVELAEKLLTIMD</sequence>
<dbReference type="SUPFAM" id="SSF48371">
    <property type="entry name" value="ARM repeat"/>
    <property type="match status" value="1"/>
</dbReference>
<feature type="compositionally biased region" description="Basic and acidic residues" evidence="4">
    <location>
        <begin position="1"/>
        <end position="18"/>
    </location>
</feature>
<dbReference type="Proteomes" id="UP000492821">
    <property type="component" value="Unassembled WGS sequence"/>
</dbReference>
<dbReference type="GO" id="GO:0003723">
    <property type="term" value="F:RNA binding"/>
    <property type="evidence" value="ECO:0007669"/>
    <property type="project" value="InterPro"/>
</dbReference>
<feature type="region of interest" description="Disordered" evidence="4">
    <location>
        <begin position="176"/>
        <end position="236"/>
    </location>
</feature>
<evidence type="ECO:0000256" key="1">
    <source>
        <dbReference type="ARBA" id="ARBA00004604"/>
    </source>
</evidence>
<dbReference type="Gene3D" id="1.25.40.180">
    <property type="match status" value="1"/>
</dbReference>
<evidence type="ECO:0000313" key="6">
    <source>
        <dbReference type="Proteomes" id="UP000492821"/>
    </source>
</evidence>
<name>A0A7E4VKX8_PANRE</name>
<accession>A0A7E4VKX8</accession>
<reference evidence="7" key="2">
    <citation type="submission" date="2020-10" db="UniProtKB">
        <authorList>
            <consortium name="WormBaseParasite"/>
        </authorList>
    </citation>
    <scope>IDENTIFICATION</scope>
</reference>
<evidence type="ECO:0000256" key="2">
    <source>
        <dbReference type="ARBA" id="ARBA00006856"/>
    </source>
</evidence>
<proteinExistence type="inferred from homology"/>
<dbReference type="GO" id="GO:0042274">
    <property type="term" value="P:ribosomal small subunit biogenesis"/>
    <property type="evidence" value="ECO:0007669"/>
    <property type="project" value="TreeGrafter"/>
</dbReference>
<evidence type="ECO:0000259" key="5">
    <source>
        <dbReference type="PROSITE" id="PS51366"/>
    </source>
</evidence>
<dbReference type="GO" id="GO:0005730">
    <property type="term" value="C:nucleolus"/>
    <property type="evidence" value="ECO:0007669"/>
    <property type="project" value="UniProtKB-SubCell"/>
</dbReference>
<dbReference type="Pfam" id="PF02854">
    <property type="entry name" value="MIF4G"/>
    <property type="match status" value="1"/>
</dbReference>
<feature type="compositionally biased region" description="Basic residues" evidence="4">
    <location>
        <begin position="48"/>
        <end position="61"/>
    </location>
</feature>
<dbReference type="WBParaSite" id="Pan_g2245.t1">
    <property type="protein sequence ID" value="Pan_g2245.t1"/>
    <property type="gene ID" value="Pan_g2245"/>
</dbReference>
<keyword evidence="3" id="KW-0539">Nucleus</keyword>
<evidence type="ECO:0000256" key="3">
    <source>
        <dbReference type="ARBA" id="ARBA00023242"/>
    </source>
</evidence>
<organism evidence="6 7">
    <name type="scientific">Panagrellus redivivus</name>
    <name type="common">Microworm</name>
    <dbReference type="NCBI Taxonomy" id="6233"/>
    <lineage>
        <taxon>Eukaryota</taxon>
        <taxon>Metazoa</taxon>
        <taxon>Ecdysozoa</taxon>
        <taxon>Nematoda</taxon>
        <taxon>Chromadorea</taxon>
        <taxon>Rhabditida</taxon>
        <taxon>Tylenchina</taxon>
        <taxon>Panagrolaimomorpha</taxon>
        <taxon>Panagrolaimoidea</taxon>
        <taxon>Panagrolaimidae</taxon>
        <taxon>Panagrellus</taxon>
    </lineage>
</organism>
<comment type="similarity">
    <text evidence="2">Belongs to the CWC22 family.</text>
</comment>
<dbReference type="PANTHER" id="PTHR18034:SF4">
    <property type="entry name" value="NUCLEOLAR MIF4G DOMAIN-CONTAINING PROTEIN 1"/>
    <property type="match status" value="1"/>
</dbReference>
<dbReference type="InterPro" id="IPR003890">
    <property type="entry name" value="MIF4G-like_typ-3"/>
</dbReference>
<dbReference type="InterPro" id="IPR003891">
    <property type="entry name" value="Initiation_fac_eIF4g_MI"/>
</dbReference>
<feature type="compositionally biased region" description="Acidic residues" evidence="4">
    <location>
        <begin position="212"/>
        <end position="236"/>
    </location>
</feature>
<reference evidence="6" key="1">
    <citation type="journal article" date="2013" name="Genetics">
        <title>The draft genome and transcriptome of Panagrellus redivivus are shaped by the harsh demands of a free-living lifestyle.</title>
        <authorList>
            <person name="Srinivasan J."/>
            <person name="Dillman A.R."/>
            <person name="Macchietto M.G."/>
            <person name="Heikkinen L."/>
            <person name="Lakso M."/>
            <person name="Fracchia K.M."/>
            <person name="Antoshechkin I."/>
            <person name="Mortazavi A."/>
            <person name="Wong G."/>
            <person name="Sternberg P.W."/>
        </authorList>
    </citation>
    <scope>NUCLEOTIDE SEQUENCE [LARGE SCALE GENOMIC DNA]</scope>
    <source>
        <strain evidence="6">MT8872</strain>
    </source>
</reference>
<dbReference type="SMART" id="SM00544">
    <property type="entry name" value="MA3"/>
    <property type="match status" value="1"/>
</dbReference>